<comment type="function">
    <text evidence="6">Toxic component of a toxin-antitoxin (TA) system. An RNase.</text>
</comment>
<feature type="binding site" evidence="6">
    <location>
        <position position="6"/>
    </location>
    <ligand>
        <name>Mg(2+)</name>
        <dbReference type="ChEBI" id="CHEBI:18420"/>
    </ligand>
</feature>
<dbReference type="GO" id="GO:0090729">
    <property type="term" value="F:toxin activity"/>
    <property type="evidence" value="ECO:0007669"/>
    <property type="project" value="UniProtKB-KW"/>
</dbReference>
<dbReference type="AlphaFoldDB" id="A0A5P2QKS3"/>
<feature type="binding site" evidence="6">
    <location>
        <position position="97"/>
    </location>
    <ligand>
        <name>Mg(2+)</name>
        <dbReference type="ChEBI" id="CHEBI:18420"/>
    </ligand>
</feature>
<feature type="domain" description="PIN" evidence="7">
    <location>
        <begin position="4"/>
        <end position="123"/>
    </location>
</feature>
<protein>
    <recommendedName>
        <fullName evidence="6">Ribonuclease VapC</fullName>
        <shortName evidence="6">RNase VapC</shortName>
        <ecNumber evidence="6">3.1.-.-</ecNumber>
    </recommendedName>
    <alternativeName>
        <fullName evidence="6">Toxin VapC</fullName>
    </alternativeName>
</protein>
<dbReference type="PANTHER" id="PTHR35901:SF1">
    <property type="entry name" value="EXONUCLEASE VAPC9"/>
    <property type="match status" value="1"/>
</dbReference>
<gene>
    <name evidence="6" type="primary">vapC</name>
    <name evidence="8" type="ORF">FOB51_00495</name>
</gene>
<geneLocation type="plasmid" evidence="8">
    <name>unnamed1</name>
</geneLocation>
<evidence type="ECO:0000256" key="5">
    <source>
        <dbReference type="ARBA" id="ARBA00022842"/>
    </source>
</evidence>
<dbReference type="CDD" id="cd09873">
    <property type="entry name" value="PIN_Pae0151-like"/>
    <property type="match status" value="1"/>
</dbReference>
<evidence type="ECO:0000256" key="3">
    <source>
        <dbReference type="ARBA" id="ARBA00022723"/>
    </source>
</evidence>
<dbReference type="Pfam" id="PF01850">
    <property type="entry name" value="PIN"/>
    <property type="match status" value="1"/>
</dbReference>
<keyword evidence="2 6" id="KW-0540">Nuclease</keyword>
<keyword evidence="3 6" id="KW-0479">Metal-binding</keyword>
<evidence type="ECO:0000313" key="8">
    <source>
        <dbReference type="EMBL" id="QEU06584.1"/>
    </source>
</evidence>
<dbReference type="SUPFAM" id="SSF88723">
    <property type="entry name" value="PIN domain-like"/>
    <property type="match status" value="1"/>
</dbReference>
<name>A0A5P2QKS3_9RHOB</name>
<proteinExistence type="inferred from homology"/>
<accession>A0A5P2QKS3</accession>
<dbReference type="EMBL" id="CP044078">
    <property type="protein sequence ID" value="QEU06584.1"/>
    <property type="molecule type" value="Genomic_DNA"/>
</dbReference>
<sequence length="132" mass="14411">MMLVIDASALIAWIMPDESGVDLASLTARHDEIEAPWLLWAEVRNILIVNERRGRLPAGAVEQIIEVVDAFGVTLDTKPAQSVVIDLARRHGLTIYDSLYLELALRKGAALATLDAALIRAARAEGVQVEQN</sequence>
<evidence type="ECO:0000256" key="6">
    <source>
        <dbReference type="HAMAP-Rule" id="MF_00265"/>
    </source>
</evidence>
<keyword evidence="5 6" id="KW-0460">Magnesium</keyword>
<comment type="cofactor">
    <cofactor evidence="6">
        <name>Mg(2+)</name>
        <dbReference type="ChEBI" id="CHEBI:18420"/>
    </cofactor>
</comment>
<dbReference type="InterPro" id="IPR002716">
    <property type="entry name" value="PIN_dom"/>
</dbReference>
<dbReference type="GO" id="GO:0000287">
    <property type="term" value="F:magnesium ion binding"/>
    <property type="evidence" value="ECO:0007669"/>
    <property type="project" value="UniProtKB-UniRule"/>
</dbReference>
<dbReference type="InterPro" id="IPR029060">
    <property type="entry name" value="PIN-like_dom_sf"/>
</dbReference>
<dbReference type="InterPro" id="IPR022907">
    <property type="entry name" value="VapC_family"/>
</dbReference>
<dbReference type="GO" id="GO:0004540">
    <property type="term" value="F:RNA nuclease activity"/>
    <property type="evidence" value="ECO:0007669"/>
    <property type="project" value="InterPro"/>
</dbReference>
<keyword evidence="6" id="KW-0800">Toxin</keyword>
<dbReference type="InterPro" id="IPR044153">
    <property type="entry name" value="PIN_Pae0151-like"/>
</dbReference>
<dbReference type="HAMAP" id="MF_00265">
    <property type="entry name" value="VapC_Nob1"/>
    <property type="match status" value="1"/>
</dbReference>
<evidence type="ECO:0000259" key="7">
    <source>
        <dbReference type="Pfam" id="PF01850"/>
    </source>
</evidence>
<dbReference type="Gene3D" id="3.40.50.1010">
    <property type="entry name" value="5'-nuclease"/>
    <property type="match status" value="1"/>
</dbReference>
<evidence type="ECO:0000256" key="4">
    <source>
        <dbReference type="ARBA" id="ARBA00022801"/>
    </source>
</evidence>
<organism evidence="8 9">
    <name type="scientific">Paracoccus yeei</name>
    <dbReference type="NCBI Taxonomy" id="147645"/>
    <lineage>
        <taxon>Bacteria</taxon>
        <taxon>Pseudomonadati</taxon>
        <taxon>Pseudomonadota</taxon>
        <taxon>Alphaproteobacteria</taxon>
        <taxon>Rhodobacterales</taxon>
        <taxon>Paracoccaceae</taxon>
        <taxon>Paracoccus</taxon>
    </lineage>
</organism>
<dbReference type="GO" id="GO:0016787">
    <property type="term" value="F:hydrolase activity"/>
    <property type="evidence" value="ECO:0007669"/>
    <property type="project" value="UniProtKB-KW"/>
</dbReference>
<reference evidence="8 9" key="1">
    <citation type="submission" date="2019-09" db="EMBL/GenBank/DDBJ databases">
        <title>FDA dAtabase for Regulatory Grade micrObial Sequences (FDA-ARGOS): Supporting development and validation of Infectious Disease Dx tests.</title>
        <authorList>
            <person name="Sciortino C."/>
            <person name="Tallon L."/>
            <person name="Sadzewicz L."/>
            <person name="Vavikolanu K."/>
            <person name="Mehta A."/>
            <person name="Aluvathingal J."/>
            <person name="Nadendla S."/>
            <person name="Nandy P."/>
            <person name="Geyer C."/>
            <person name="Yan Y."/>
            <person name="Sichtig H."/>
        </authorList>
    </citation>
    <scope>NUCLEOTIDE SEQUENCE [LARGE SCALE GENOMIC DNA]</scope>
    <source>
        <strain evidence="8 9">FDAARGOS_643</strain>
        <plasmid evidence="8 9">unnamed1</plasmid>
    </source>
</reference>
<dbReference type="PANTHER" id="PTHR35901">
    <property type="entry name" value="RIBONUCLEASE VAPC3"/>
    <property type="match status" value="1"/>
</dbReference>
<keyword evidence="1 6" id="KW-1277">Toxin-antitoxin system</keyword>
<evidence type="ECO:0000256" key="1">
    <source>
        <dbReference type="ARBA" id="ARBA00022649"/>
    </source>
</evidence>
<evidence type="ECO:0000313" key="9">
    <source>
        <dbReference type="Proteomes" id="UP000324507"/>
    </source>
</evidence>
<comment type="similarity">
    <text evidence="6">Belongs to the PINc/VapC protein family.</text>
</comment>
<keyword evidence="4 6" id="KW-0378">Hydrolase</keyword>
<dbReference type="EC" id="3.1.-.-" evidence="6"/>
<evidence type="ECO:0000256" key="2">
    <source>
        <dbReference type="ARBA" id="ARBA00022722"/>
    </source>
</evidence>
<keyword evidence="8" id="KW-0614">Plasmid</keyword>
<dbReference type="Proteomes" id="UP000324507">
    <property type="component" value="Plasmid unnamed1"/>
</dbReference>
<dbReference type="InterPro" id="IPR051619">
    <property type="entry name" value="TypeII_TA_RNase_PINc/VapC"/>
</dbReference>